<dbReference type="PANTHER" id="PTHR47843">
    <property type="entry name" value="BTB DOMAIN-CONTAINING PROTEIN-RELATED"/>
    <property type="match status" value="1"/>
</dbReference>
<dbReference type="SUPFAM" id="SSF54695">
    <property type="entry name" value="POZ domain"/>
    <property type="match status" value="1"/>
</dbReference>
<dbReference type="Pfam" id="PF00651">
    <property type="entry name" value="BTB"/>
    <property type="match status" value="1"/>
</dbReference>
<dbReference type="PROSITE" id="PS50097">
    <property type="entry name" value="BTB"/>
    <property type="match status" value="1"/>
</dbReference>
<feature type="domain" description="BTB" evidence="1">
    <location>
        <begin position="29"/>
        <end position="88"/>
    </location>
</feature>
<accession>A0A6A6CT96</accession>
<dbReference type="GeneID" id="54558930"/>
<evidence type="ECO:0000313" key="3">
    <source>
        <dbReference type="Proteomes" id="UP000799537"/>
    </source>
</evidence>
<name>A0A6A6CT96_ZASCE</name>
<dbReference type="InterPro" id="IPR000210">
    <property type="entry name" value="BTB/POZ_dom"/>
</dbReference>
<dbReference type="CDD" id="cd18186">
    <property type="entry name" value="BTB_POZ_ZBTB_KLHL-like"/>
    <property type="match status" value="1"/>
</dbReference>
<keyword evidence="3" id="KW-1185">Reference proteome</keyword>
<dbReference type="EMBL" id="ML993589">
    <property type="protein sequence ID" value="KAF2168999.1"/>
    <property type="molecule type" value="Genomic_DNA"/>
</dbReference>
<dbReference type="PANTHER" id="PTHR47843:SF5">
    <property type="entry name" value="BTB_POZ DOMAIN PROTEIN"/>
    <property type="match status" value="1"/>
</dbReference>
<sequence length="156" mass="17744">MADTSTLQSHAQRDFLNALTQKSTDAESTDFTIINGGQEFKIHKVILSLHSKYFDRLFKSEYKETSQNRISLIGDPPLAVSCMVQYFYHFSYKPEPDTYTEPRPSISPTPTQADPLLPSLVQVHAYIYTLAEKYDIPGLKRLAKANFTSTAHHMLQ</sequence>
<dbReference type="RefSeq" id="XP_033669888.1">
    <property type="nucleotide sequence ID" value="XM_033805658.1"/>
</dbReference>
<gene>
    <name evidence="2" type="ORF">M409DRAFT_21010</name>
</gene>
<dbReference type="AlphaFoldDB" id="A0A6A6CT96"/>
<organism evidence="2 3">
    <name type="scientific">Zasmidium cellare ATCC 36951</name>
    <dbReference type="NCBI Taxonomy" id="1080233"/>
    <lineage>
        <taxon>Eukaryota</taxon>
        <taxon>Fungi</taxon>
        <taxon>Dikarya</taxon>
        <taxon>Ascomycota</taxon>
        <taxon>Pezizomycotina</taxon>
        <taxon>Dothideomycetes</taxon>
        <taxon>Dothideomycetidae</taxon>
        <taxon>Mycosphaerellales</taxon>
        <taxon>Mycosphaerellaceae</taxon>
        <taxon>Zasmidium</taxon>
    </lineage>
</organism>
<evidence type="ECO:0000313" key="2">
    <source>
        <dbReference type="EMBL" id="KAF2168999.1"/>
    </source>
</evidence>
<dbReference type="SMART" id="SM00225">
    <property type="entry name" value="BTB"/>
    <property type="match status" value="1"/>
</dbReference>
<protein>
    <recommendedName>
        <fullName evidence="1">BTB domain-containing protein</fullName>
    </recommendedName>
</protein>
<proteinExistence type="predicted"/>
<dbReference type="InterPro" id="IPR011333">
    <property type="entry name" value="SKP1/BTB/POZ_sf"/>
</dbReference>
<dbReference type="OrthoDB" id="3646030at2759"/>
<reference evidence="2" key="1">
    <citation type="journal article" date="2020" name="Stud. Mycol.">
        <title>101 Dothideomycetes genomes: a test case for predicting lifestyles and emergence of pathogens.</title>
        <authorList>
            <person name="Haridas S."/>
            <person name="Albert R."/>
            <person name="Binder M."/>
            <person name="Bloem J."/>
            <person name="Labutti K."/>
            <person name="Salamov A."/>
            <person name="Andreopoulos B."/>
            <person name="Baker S."/>
            <person name="Barry K."/>
            <person name="Bills G."/>
            <person name="Bluhm B."/>
            <person name="Cannon C."/>
            <person name="Castanera R."/>
            <person name="Culley D."/>
            <person name="Daum C."/>
            <person name="Ezra D."/>
            <person name="Gonzalez J."/>
            <person name="Henrissat B."/>
            <person name="Kuo A."/>
            <person name="Liang C."/>
            <person name="Lipzen A."/>
            <person name="Lutzoni F."/>
            <person name="Magnuson J."/>
            <person name="Mondo S."/>
            <person name="Nolan M."/>
            <person name="Ohm R."/>
            <person name="Pangilinan J."/>
            <person name="Park H.-J."/>
            <person name="Ramirez L."/>
            <person name="Alfaro M."/>
            <person name="Sun H."/>
            <person name="Tritt A."/>
            <person name="Yoshinaga Y."/>
            <person name="Zwiers L.-H."/>
            <person name="Turgeon B."/>
            <person name="Goodwin S."/>
            <person name="Spatafora J."/>
            <person name="Crous P."/>
            <person name="Grigoriev I."/>
        </authorList>
    </citation>
    <scope>NUCLEOTIDE SEQUENCE</scope>
    <source>
        <strain evidence="2">ATCC 36951</strain>
    </source>
</reference>
<dbReference type="Gene3D" id="3.30.710.10">
    <property type="entry name" value="Potassium Channel Kv1.1, Chain A"/>
    <property type="match status" value="1"/>
</dbReference>
<dbReference type="Proteomes" id="UP000799537">
    <property type="component" value="Unassembled WGS sequence"/>
</dbReference>
<evidence type="ECO:0000259" key="1">
    <source>
        <dbReference type="PROSITE" id="PS50097"/>
    </source>
</evidence>